<dbReference type="InterPro" id="IPR010998">
    <property type="entry name" value="Integrase_recombinase_N"/>
</dbReference>
<dbReference type="GO" id="GO:0003677">
    <property type="term" value="F:DNA binding"/>
    <property type="evidence" value="ECO:0007669"/>
    <property type="project" value="UniProtKB-KW"/>
</dbReference>
<keyword evidence="1" id="KW-0238">DNA-binding</keyword>
<evidence type="ECO:0000256" key="1">
    <source>
        <dbReference type="ARBA" id="ARBA00023125"/>
    </source>
</evidence>
<keyword evidence="2" id="KW-0732">Signal</keyword>
<feature type="chain" id="PRO_5042272463" description="Secreted protein" evidence="2">
    <location>
        <begin position="19"/>
        <end position="179"/>
    </location>
</feature>
<accession>A0AAD4HHD1</accession>
<keyword evidence="4" id="KW-1185">Reference proteome</keyword>
<dbReference type="EMBL" id="JABBWK010000053">
    <property type="protein sequence ID" value="KAG1896638.1"/>
    <property type="molecule type" value="Genomic_DNA"/>
</dbReference>
<reference evidence="3" key="1">
    <citation type="journal article" date="2020" name="New Phytol.">
        <title>Comparative genomics reveals dynamic genome evolution in host specialist ectomycorrhizal fungi.</title>
        <authorList>
            <person name="Lofgren L.A."/>
            <person name="Nguyen N.H."/>
            <person name="Vilgalys R."/>
            <person name="Ruytinx J."/>
            <person name="Liao H.L."/>
            <person name="Branco S."/>
            <person name="Kuo A."/>
            <person name="LaButti K."/>
            <person name="Lipzen A."/>
            <person name="Andreopoulos W."/>
            <person name="Pangilinan J."/>
            <person name="Riley R."/>
            <person name="Hundley H."/>
            <person name="Na H."/>
            <person name="Barry K."/>
            <person name="Grigoriev I.V."/>
            <person name="Stajich J.E."/>
            <person name="Kennedy P.G."/>
        </authorList>
    </citation>
    <scope>NUCLEOTIDE SEQUENCE</scope>
    <source>
        <strain evidence="3">FC203</strain>
    </source>
</reference>
<dbReference type="SUPFAM" id="SSF47823">
    <property type="entry name" value="lambda integrase-like, N-terminal domain"/>
    <property type="match status" value="1"/>
</dbReference>
<name>A0AAD4HHD1_9AGAM</name>
<organism evidence="3 4">
    <name type="scientific">Suillus fuscotomentosus</name>
    <dbReference type="NCBI Taxonomy" id="1912939"/>
    <lineage>
        <taxon>Eukaryota</taxon>
        <taxon>Fungi</taxon>
        <taxon>Dikarya</taxon>
        <taxon>Basidiomycota</taxon>
        <taxon>Agaricomycotina</taxon>
        <taxon>Agaricomycetes</taxon>
        <taxon>Agaricomycetidae</taxon>
        <taxon>Boletales</taxon>
        <taxon>Suillineae</taxon>
        <taxon>Suillaceae</taxon>
        <taxon>Suillus</taxon>
    </lineage>
</organism>
<proteinExistence type="predicted"/>
<dbReference type="RefSeq" id="XP_041222214.1">
    <property type="nucleotide sequence ID" value="XM_041375558.1"/>
</dbReference>
<protein>
    <recommendedName>
        <fullName evidence="5">Secreted protein</fullName>
    </recommendedName>
</protein>
<evidence type="ECO:0000313" key="4">
    <source>
        <dbReference type="Proteomes" id="UP001195769"/>
    </source>
</evidence>
<evidence type="ECO:0008006" key="5">
    <source>
        <dbReference type="Google" id="ProtNLM"/>
    </source>
</evidence>
<dbReference type="Gene3D" id="1.10.150.130">
    <property type="match status" value="1"/>
</dbReference>
<dbReference type="Proteomes" id="UP001195769">
    <property type="component" value="Unassembled WGS sequence"/>
</dbReference>
<comment type="caution">
    <text evidence="3">The sequence shown here is derived from an EMBL/GenBank/DDBJ whole genome shotgun (WGS) entry which is preliminary data.</text>
</comment>
<evidence type="ECO:0000313" key="3">
    <source>
        <dbReference type="EMBL" id="KAG1896638.1"/>
    </source>
</evidence>
<gene>
    <name evidence="3" type="ORF">F5891DRAFT_958319</name>
</gene>
<sequence length="179" mass="19440">MDLFIVLHALINAVTCQAWKHETLKGYQGGVNCFLAFCSSINLPASLPVPEWILCVFAAHRAGTCSGSAIANDIFSLHAWHISNGAPWLGGTCLKYDLHLAKCLRPDSSRHPSCPPVTSEMLDILHASLDISTPLHACVLACADSVFWGQSHLGEFLPTSQSCFSLNFFPTCMVFHPQG</sequence>
<dbReference type="AlphaFoldDB" id="A0AAD4HHD1"/>
<dbReference type="GeneID" id="64669856"/>
<evidence type="ECO:0000256" key="2">
    <source>
        <dbReference type="SAM" id="SignalP"/>
    </source>
</evidence>
<feature type="signal peptide" evidence="2">
    <location>
        <begin position="1"/>
        <end position="18"/>
    </location>
</feature>